<comment type="caution">
    <text evidence="3">The sequence shown here is derived from an EMBL/GenBank/DDBJ whole genome shotgun (WGS) entry which is preliminary data.</text>
</comment>
<keyword evidence="2 3" id="KW-0413">Isomerase</keyword>
<dbReference type="PIRSF" id="PIRSF005384">
    <property type="entry name" value="RpiB_LacA_B"/>
    <property type="match status" value="1"/>
</dbReference>
<dbReference type="PANTHER" id="PTHR30345:SF0">
    <property type="entry name" value="DNA DAMAGE-REPAIR_TOLERATION PROTEIN DRT102"/>
    <property type="match status" value="1"/>
</dbReference>
<organism evidence="3 4">
    <name type="scientific">Megamonas funiformis YIT 11815</name>
    <dbReference type="NCBI Taxonomy" id="742816"/>
    <lineage>
        <taxon>Bacteria</taxon>
        <taxon>Bacillati</taxon>
        <taxon>Bacillota</taxon>
        <taxon>Negativicutes</taxon>
        <taxon>Selenomonadales</taxon>
        <taxon>Selenomonadaceae</taxon>
        <taxon>Megamonas</taxon>
    </lineage>
</organism>
<keyword evidence="4" id="KW-1185">Reference proteome</keyword>
<dbReference type="InterPro" id="IPR004785">
    <property type="entry name" value="RpiB"/>
</dbReference>
<dbReference type="NCBIfam" id="NF004051">
    <property type="entry name" value="PRK05571.1"/>
    <property type="match status" value="1"/>
</dbReference>
<dbReference type="InterPro" id="IPR003500">
    <property type="entry name" value="RpiB_LacA_LacB"/>
</dbReference>
<dbReference type="NCBIfam" id="TIGR00689">
    <property type="entry name" value="rpiB_lacA_lacB"/>
    <property type="match status" value="1"/>
</dbReference>
<dbReference type="Gene3D" id="3.40.1400.10">
    <property type="entry name" value="Sugar-phosphate isomerase, RpiB/LacA/LacB"/>
    <property type="match status" value="1"/>
</dbReference>
<name>A0ABN0EFL5_9FIRM</name>
<dbReference type="Proteomes" id="UP000005963">
    <property type="component" value="Unassembled WGS sequence"/>
</dbReference>
<accession>A0ABN0EFL5</accession>
<evidence type="ECO:0000313" key="3">
    <source>
        <dbReference type="EMBL" id="EHR32658.1"/>
    </source>
</evidence>
<evidence type="ECO:0000313" key="4">
    <source>
        <dbReference type="Proteomes" id="UP000005963"/>
    </source>
</evidence>
<comment type="similarity">
    <text evidence="1">Belongs to the LacAB/RpiB family.</text>
</comment>
<proteinExistence type="inferred from homology"/>
<dbReference type="InterPro" id="IPR036569">
    <property type="entry name" value="RpiB_LacA_LacB_sf"/>
</dbReference>
<dbReference type="EMBL" id="ADMB01000098">
    <property type="protein sequence ID" value="EHR32658.1"/>
    <property type="molecule type" value="Genomic_DNA"/>
</dbReference>
<evidence type="ECO:0000256" key="2">
    <source>
        <dbReference type="ARBA" id="ARBA00023235"/>
    </source>
</evidence>
<dbReference type="NCBIfam" id="TIGR01120">
    <property type="entry name" value="rpiB"/>
    <property type="match status" value="1"/>
</dbReference>
<protein>
    <submittedName>
        <fullName evidence="3">Ribose 5-phosphate isomerase B</fullName>
    </submittedName>
</protein>
<dbReference type="RefSeq" id="WP_008540009.1">
    <property type="nucleotide sequence ID" value="NZ_JH601093.1"/>
</dbReference>
<sequence length="148" mass="16119">MKLIIGSDHGAVDLKEEVKRVLKEEFAEVEVEDVGTFGTESVDYPDIAEKVCTPVANGEADRGIVLCGTGIGISIAANKIKGIRAALCHETYTAKMSREHNNANVLAMGGRTTGFEIADEIVRTWMKTEFAGGRHERRVNKIMALEAK</sequence>
<dbReference type="GeneID" id="62779302"/>
<evidence type="ECO:0000256" key="1">
    <source>
        <dbReference type="ARBA" id="ARBA00008754"/>
    </source>
</evidence>
<dbReference type="GO" id="GO:0016853">
    <property type="term" value="F:isomerase activity"/>
    <property type="evidence" value="ECO:0007669"/>
    <property type="project" value="UniProtKB-KW"/>
</dbReference>
<reference evidence="3 4" key="1">
    <citation type="submission" date="2012-01" db="EMBL/GenBank/DDBJ databases">
        <title>The Genome Sequence of Megamonas funiformis YIT 11815.</title>
        <authorList>
            <consortium name="The Broad Institute Genome Sequencing Platform"/>
            <person name="Earl A."/>
            <person name="Ward D."/>
            <person name="Feldgarden M."/>
            <person name="Gevers D."/>
            <person name="Morotomi M."/>
            <person name="Young S.K."/>
            <person name="Zeng Q."/>
            <person name="Gargeya S."/>
            <person name="Fitzgerald M."/>
            <person name="Haas B."/>
            <person name="Abouelleil A."/>
            <person name="Alvarado L."/>
            <person name="Arachchi H.M."/>
            <person name="Berlin A."/>
            <person name="Chapman S.B."/>
            <person name="Gearin G."/>
            <person name="Goldberg J."/>
            <person name="Griggs A."/>
            <person name="Gujja S."/>
            <person name="Hansen M."/>
            <person name="Heiman D."/>
            <person name="Howarth C."/>
            <person name="Larimer J."/>
            <person name="Lui A."/>
            <person name="MacDonald P.J.P."/>
            <person name="McCowen C."/>
            <person name="Montmayeur A."/>
            <person name="Murphy C."/>
            <person name="Neiman D."/>
            <person name="Pearson M."/>
            <person name="Priest M."/>
            <person name="Roberts A."/>
            <person name="Saif S."/>
            <person name="Shea T."/>
            <person name="Sisk P."/>
            <person name="Stolte C."/>
            <person name="Sykes S."/>
            <person name="Wortman J."/>
            <person name="Nusbaum C."/>
            <person name="Birren B."/>
        </authorList>
    </citation>
    <scope>NUCLEOTIDE SEQUENCE [LARGE SCALE GENOMIC DNA]</scope>
    <source>
        <strain evidence="3 4">YIT 11815</strain>
    </source>
</reference>
<gene>
    <name evidence="3" type="ORF">HMPREF9454_02331</name>
</gene>
<dbReference type="PANTHER" id="PTHR30345">
    <property type="entry name" value="RIBOSE-5-PHOSPHATE ISOMERASE B"/>
    <property type="match status" value="1"/>
</dbReference>
<dbReference type="SUPFAM" id="SSF89623">
    <property type="entry name" value="Ribose/Galactose isomerase RpiB/AlsB"/>
    <property type="match status" value="1"/>
</dbReference>
<dbReference type="Pfam" id="PF02502">
    <property type="entry name" value="LacAB_rpiB"/>
    <property type="match status" value="1"/>
</dbReference>